<reference evidence="2 3" key="1">
    <citation type="journal article" date="2020" name="ISME J.">
        <title>Uncovering the hidden diversity of litter-decomposition mechanisms in mushroom-forming fungi.</title>
        <authorList>
            <person name="Floudas D."/>
            <person name="Bentzer J."/>
            <person name="Ahren D."/>
            <person name="Johansson T."/>
            <person name="Persson P."/>
            <person name="Tunlid A."/>
        </authorList>
    </citation>
    <scope>NUCLEOTIDE SEQUENCE [LARGE SCALE GENOMIC DNA]</scope>
    <source>
        <strain evidence="2 3">CBS 291.85</strain>
    </source>
</reference>
<dbReference type="AlphaFoldDB" id="A0A8H5GRZ7"/>
<feature type="compositionally biased region" description="Acidic residues" evidence="1">
    <location>
        <begin position="455"/>
        <end position="475"/>
    </location>
</feature>
<protein>
    <submittedName>
        <fullName evidence="2">Uncharacterized protein</fullName>
    </submittedName>
</protein>
<feature type="region of interest" description="Disordered" evidence="1">
    <location>
        <begin position="553"/>
        <end position="577"/>
    </location>
</feature>
<feature type="region of interest" description="Disordered" evidence="1">
    <location>
        <begin position="450"/>
        <end position="488"/>
    </location>
</feature>
<dbReference type="EMBL" id="JAACJM010000012">
    <property type="protein sequence ID" value="KAF5369902.1"/>
    <property type="molecule type" value="Genomic_DNA"/>
</dbReference>
<evidence type="ECO:0000313" key="3">
    <source>
        <dbReference type="Proteomes" id="UP000559256"/>
    </source>
</evidence>
<evidence type="ECO:0000313" key="2">
    <source>
        <dbReference type="EMBL" id="KAF5369902.1"/>
    </source>
</evidence>
<comment type="caution">
    <text evidence="2">The sequence shown here is derived from an EMBL/GenBank/DDBJ whole genome shotgun (WGS) entry which is preliminary data.</text>
</comment>
<keyword evidence="3" id="KW-1185">Reference proteome</keyword>
<dbReference type="Proteomes" id="UP000559256">
    <property type="component" value="Unassembled WGS sequence"/>
</dbReference>
<organism evidence="2 3">
    <name type="scientific">Tetrapyrgos nigripes</name>
    <dbReference type="NCBI Taxonomy" id="182062"/>
    <lineage>
        <taxon>Eukaryota</taxon>
        <taxon>Fungi</taxon>
        <taxon>Dikarya</taxon>
        <taxon>Basidiomycota</taxon>
        <taxon>Agaricomycotina</taxon>
        <taxon>Agaricomycetes</taxon>
        <taxon>Agaricomycetidae</taxon>
        <taxon>Agaricales</taxon>
        <taxon>Marasmiineae</taxon>
        <taxon>Marasmiaceae</taxon>
        <taxon>Tetrapyrgos</taxon>
    </lineage>
</organism>
<feature type="compositionally biased region" description="Pro residues" evidence="1">
    <location>
        <begin position="189"/>
        <end position="199"/>
    </location>
</feature>
<feature type="compositionally biased region" description="Low complexity" evidence="1">
    <location>
        <begin position="200"/>
        <end position="211"/>
    </location>
</feature>
<name>A0A8H5GRZ7_9AGAR</name>
<accession>A0A8H5GRZ7</accession>
<feature type="region of interest" description="Disordered" evidence="1">
    <location>
        <begin position="102"/>
        <end position="223"/>
    </location>
</feature>
<feature type="region of interest" description="Disordered" evidence="1">
    <location>
        <begin position="33"/>
        <end position="82"/>
    </location>
</feature>
<evidence type="ECO:0000256" key="1">
    <source>
        <dbReference type="SAM" id="MobiDB-lite"/>
    </source>
</evidence>
<dbReference type="OrthoDB" id="3269047at2759"/>
<proteinExistence type="predicted"/>
<feature type="compositionally biased region" description="Polar residues" evidence="1">
    <location>
        <begin position="246"/>
        <end position="265"/>
    </location>
</feature>
<feature type="region of interest" description="Disordered" evidence="1">
    <location>
        <begin position="309"/>
        <end position="330"/>
    </location>
</feature>
<sequence>MPGGNSKESTTQLIIAYLSSSLPFLSLQLMSPVSTSGVAQPAPASKQPHELASSKKPSAPVPIKPTSSTIQQKRRSSKPIINWLQRKLGGSARAKRADLAAQLGGKGLGSRASNRVASSPLPNPVPKTKQHGKTDALRRKTISLNDDDDTRDASPIDDHDEESISDSARDSLWSPSSALEADEDASLRPLPPSSPPSPSPSRSSSSYLSDPRTFKSIAASTKPTTLLSIDLNGNGMAHIAQAPITPVSQTTRSPHVRNSSTSTAPNLLGSGASITFAPLPPSPQSSSRPDSLRETGSATLSNNGIVQAPLHTTHHPRNNPRPSSPPLDNASVLTLASSAYAIPGLRVGTVTPAWGSAPPSAVGGAGDSVSHFGGTYEDVESTSQLALGDDDRLDDRDADASLRALRPRSTRRGSWESEASRWSARIQAGTGTPSLARDRSLWTANSIRTGAFSAENEDTDDKSDEAEVAENDAEGDVSTSTEAAADSVTDLTVPVKGVNLATHPVSVPVSDSTQGDVHVNANAEAPAVVDSATRHDKEEIDGEQQIAKEVKADVLSIRPDPQAGGADGSGVSTTGQP</sequence>
<gene>
    <name evidence="2" type="ORF">D9758_001237</name>
</gene>
<feature type="region of interest" description="Disordered" evidence="1">
    <location>
        <begin position="243"/>
        <end position="297"/>
    </location>
</feature>